<name>A0A7T2SXF1_SERPL</name>
<dbReference type="EMBL" id="CP065673">
    <property type="protein sequence ID" value="QPS23370.1"/>
    <property type="molecule type" value="Genomic_DNA"/>
</dbReference>
<evidence type="ECO:0000313" key="2">
    <source>
        <dbReference type="Proteomes" id="UP000594967"/>
    </source>
</evidence>
<gene>
    <name evidence="1" type="ORF">I6G64_16150</name>
</gene>
<evidence type="ECO:0000313" key="1">
    <source>
        <dbReference type="EMBL" id="QPS23370.1"/>
    </source>
</evidence>
<reference evidence="1 2" key="1">
    <citation type="submission" date="2020-12" db="EMBL/GenBank/DDBJ databases">
        <title>FDA dAtabase for Regulatory Grade micrObial Sequences (FDA-ARGOS): Supporting development and validation of Infectious Disease Dx tests.</title>
        <authorList>
            <person name="Sproer C."/>
            <person name="Gronow S."/>
            <person name="Severitt S."/>
            <person name="Schroder I."/>
            <person name="Tallon L."/>
            <person name="Sadzewicz L."/>
            <person name="Zhao X."/>
            <person name="Boylan J."/>
            <person name="Ott S."/>
            <person name="Bowen H."/>
            <person name="Vavikolanu K."/>
            <person name="Mehta A."/>
            <person name="Aluvathingal J."/>
            <person name="Nadendla S."/>
            <person name="Lowell S."/>
            <person name="Myers T."/>
            <person name="Yan Y."/>
            <person name="Sichtig H."/>
        </authorList>
    </citation>
    <scope>NUCLEOTIDE SEQUENCE [LARGE SCALE GENOMIC DNA]</scope>
    <source>
        <strain evidence="1 2">FDAARGOS_907</strain>
    </source>
</reference>
<accession>A0A7T2SXF1</accession>
<dbReference type="Proteomes" id="UP000594967">
    <property type="component" value="Chromosome"/>
</dbReference>
<sequence length="84" mass="9374">MLNQEELAILARQLCALEASFSLLPDYEENEALAPMESVLSELSSRMADHYPYFSALLVVVLAGSSPFSVSTTDNYSDNYYDKK</sequence>
<keyword evidence="2" id="KW-1185">Reference proteome</keyword>
<organism evidence="1 2">
    <name type="scientific">Serratia plymuthica</name>
    <dbReference type="NCBI Taxonomy" id="82996"/>
    <lineage>
        <taxon>Bacteria</taxon>
        <taxon>Pseudomonadati</taxon>
        <taxon>Pseudomonadota</taxon>
        <taxon>Gammaproteobacteria</taxon>
        <taxon>Enterobacterales</taxon>
        <taxon>Yersiniaceae</taxon>
        <taxon>Serratia</taxon>
    </lineage>
</organism>
<protein>
    <submittedName>
        <fullName evidence="1">Uncharacterized protein</fullName>
    </submittedName>
</protein>
<proteinExistence type="predicted"/>